<dbReference type="InterPro" id="IPR001460">
    <property type="entry name" value="PCN-bd_Tpept"/>
</dbReference>
<keyword evidence="5 11" id="KW-0812">Transmembrane</keyword>
<dbReference type="InterPro" id="IPR036138">
    <property type="entry name" value="PBP_dimer_sf"/>
</dbReference>
<keyword evidence="10" id="KW-0961">Cell wall biogenesis/degradation</keyword>
<evidence type="ECO:0000313" key="14">
    <source>
        <dbReference type="EMBL" id="MEQ2711639.1"/>
    </source>
</evidence>
<keyword evidence="8 11" id="KW-1133">Transmembrane helix</keyword>
<evidence type="ECO:0000313" key="15">
    <source>
        <dbReference type="Proteomes" id="UP001482154"/>
    </source>
</evidence>
<feature type="transmembrane region" description="Helical" evidence="11">
    <location>
        <begin position="12"/>
        <end position="37"/>
    </location>
</feature>
<evidence type="ECO:0000256" key="10">
    <source>
        <dbReference type="ARBA" id="ARBA00023316"/>
    </source>
</evidence>
<evidence type="ECO:0000259" key="13">
    <source>
        <dbReference type="Pfam" id="PF03717"/>
    </source>
</evidence>
<dbReference type="SUPFAM" id="SSF56519">
    <property type="entry name" value="Penicillin binding protein dimerisation domain"/>
    <property type="match status" value="1"/>
</dbReference>
<feature type="domain" description="Penicillin-binding protein dimerisation" evidence="13">
    <location>
        <begin position="60"/>
        <end position="344"/>
    </location>
</feature>
<proteinExistence type="inferred from homology"/>
<gene>
    <name evidence="14" type="ORF">AAAU51_10715</name>
</gene>
<comment type="subcellular location">
    <subcellularLocation>
        <location evidence="2">Cell membrane</location>
    </subcellularLocation>
    <subcellularLocation>
        <location evidence="1">Membrane</location>
        <topology evidence="1">Single-pass membrane protein</topology>
    </subcellularLocation>
</comment>
<feature type="domain" description="Penicillin-binding protein transpeptidase" evidence="12">
    <location>
        <begin position="622"/>
        <end position="942"/>
    </location>
</feature>
<dbReference type="Gene3D" id="3.90.1310.10">
    <property type="entry name" value="Penicillin-binding protein 2a (Domain 2)"/>
    <property type="match status" value="1"/>
</dbReference>
<protein>
    <submittedName>
        <fullName evidence="14">Penicillin-binding transpeptidase domain-containing protein</fullName>
    </submittedName>
</protein>
<reference evidence="14 15" key="1">
    <citation type="submission" date="2024-04" db="EMBL/GenBank/DDBJ databases">
        <title>Human intestinal bacterial collection.</title>
        <authorList>
            <person name="Pauvert C."/>
            <person name="Hitch T.C.A."/>
            <person name="Clavel T."/>
        </authorList>
    </citation>
    <scope>NUCLEOTIDE SEQUENCE [LARGE SCALE GENOMIC DNA]</scope>
    <source>
        <strain evidence="14 15">CLA-AA-H249</strain>
    </source>
</reference>
<dbReference type="PANTHER" id="PTHR30627">
    <property type="entry name" value="PEPTIDOGLYCAN D,D-TRANSPEPTIDASE"/>
    <property type="match status" value="1"/>
</dbReference>
<dbReference type="PANTHER" id="PTHR30627:SF2">
    <property type="entry name" value="PEPTIDOGLYCAN D,D-TRANSPEPTIDASE MRDA"/>
    <property type="match status" value="1"/>
</dbReference>
<evidence type="ECO:0000256" key="11">
    <source>
        <dbReference type="SAM" id="Phobius"/>
    </source>
</evidence>
<dbReference type="Gene3D" id="3.40.710.10">
    <property type="entry name" value="DD-peptidase/beta-lactamase superfamily"/>
    <property type="match status" value="1"/>
</dbReference>
<evidence type="ECO:0000256" key="2">
    <source>
        <dbReference type="ARBA" id="ARBA00004236"/>
    </source>
</evidence>
<evidence type="ECO:0000256" key="1">
    <source>
        <dbReference type="ARBA" id="ARBA00004167"/>
    </source>
</evidence>
<keyword evidence="15" id="KW-1185">Reference proteome</keyword>
<sequence length="971" mass="108325">MLRKIYDKAEKLLANRLLALIVLIAVLYCVLIGRVFVLQIVEGQSHRQDFTYKVQKTVKTSGTRGNIYDVNGKLLAYNKLVYTVNFQNDSAFQTLAKQNGTSESYEKNEVIYKVIKILERNGDSFINDIPIEYTGSGKLRFTETGSRLKKFKRDVFGIGSDTSDLSQSEKELRNKQLNATAEEVFQYLRDGTMGSSGTGKMFDIDKKYSKEDALKIMSVRYSAFLSRYSQYMKVTIANEINSKSIAEIKERSSELPGIDIDTKSIRVYNKSEAVSHIIGYTGTVNTDELETYNKGKKEEDKDYYSSDETVGKAGIEKQFEKYLHGDSGSKTLVVNNVGKIVETTKTVKSGTGNNITLSIDSDLQEYVYNLLEKKIAGIVLSKLTSSDSAGNDRENIMIPIKKVYYSFIGNSVIDLEDLNGNDATSYEKKMYKKIQRLEDAAIKTSKNLVLNEKKAYKDESDEKQAYSSYVYSLLSSKKILLSSSIDTTDKTYQRWKDEKISLSEFLRYAVNKEWIDISSLNINSKYNDTEEIMKALAAYVEDALIEADDFDMTVCEQSIMKGKLSGREVCLLLYEQGVLKKKGDSDYSALKSGSLNSYDFIRKKLKSLQITPAQLGMDPCSGSVVITDSKTGKVKALVSYPGYDSNRLSNGTDSGYYRQLANSASTPLYDQALKHKTAPGSTFKPSSALAGLNEKVITTSTVINCTGLYDKITPPAKCWKYPDRHGPRTVSTAIEASCNYFFYEVGYRLGNKSGSYSSKEGLKYLEKYATDLGLNKKSGIELDESSPQVSDETSVRSAIGQGRNSFTPSQISNYVTTLSNRGTVYNLSIMDKITDDNGKTIKKYGVKKVRQLHYDTKYWNAVQTGMRGVVNGNDSSVSSIFKGMKVKVAGKTGTAQENKKRPNHALFISYGPYEKPEITTTVVIPFGYTSSNAASTAKDIYEYYFANDKTKAKMEKNNKSVTETNVGTAGD</sequence>
<evidence type="ECO:0000259" key="12">
    <source>
        <dbReference type="Pfam" id="PF00905"/>
    </source>
</evidence>
<dbReference type="Pfam" id="PF00905">
    <property type="entry name" value="Transpeptidase"/>
    <property type="match status" value="1"/>
</dbReference>
<organism evidence="14 15">
    <name type="scientific">Anaerostipes amylophilus</name>
    <dbReference type="NCBI Taxonomy" id="2981779"/>
    <lineage>
        <taxon>Bacteria</taxon>
        <taxon>Bacillati</taxon>
        <taxon>Bacillota</taxon>
        <taxon>Clostridia</taxon>
        <taxon>Lachnospirales</taxon>
        <taxon>Lachnospiraceae</taxon>
        <taxon>Anaerostipes</taxon>
    </lineage>
</organism>
<evidence type="ECO:0000256" key="6">
    <source>
        <dbReference type="ARBA" id="ARBA00022960"/>
    </source>
</evidence>
<name>A0ABV1IWP4_9FIRM</name>
<dbReference type="Proteomes" id="UP001482154">
    <property type="component" value="Unassembled WGS sequence"/>
</dbReference>
<dbReference type="Gene3D" id="1.10.10.1230">
    <property type="entry name" value="Penicillin-binding protein, N-terminal non-catalytic domain, head sub-domain"/>
    <property type="match status" value="1"/>
</dbReference>
<dbReference type="Pfam" id="PF03717">
    <property type="entry name" value="PBP_dimer"/>
    <property type="match status" value="1"/>
</dbReference>
<dbReference type="InterPro" id="IPR050515">
    <property type="entry name" value="Beta-lactam/transpept"/>
</dbReference>
<dbReference type="SUPFAM" id="SSF56601">
    <property type="entry name" value="beta-lactamase/transpeptidase-like"/>
    <property type="match status" value="1"/>
</dbReference>
<evidence type="ECO:0000256" key="3">
    <source>
        <dbReference type="ARBA" id="ARBA00007171"/>
    </source>
</evidence>
<dbReference type="RefSeq" id="WP_349111189.1">
    <property type="nucleotide sequence ID" value="NZ_JBBNIN010000017.1"/>
</dbReference>
<evidence type="ECO:0000256" key="5">
    <source>
        <dbReference type="ARBA" id="ARBA00022692"/>
    </source>
</evidence>
<evidence type="ECO:0000256" key="4">
    <source>
        <dbReference type="ARBA" id="ARBA00022475"/>
    </source>
</evidence>
<evidence type="ECO:0000256" key="8">
    <source>
        <dbReference type="ARBA" id="ARBA00022989"/>
    </source>
</evidence>
<dbReference type="InterPro" id="IPR012338">
    <property type="entry name" value="Beta-lactam/transpept-like"/>
</dbReference>
<evidence type="ECO:0000256" key="9">
    <source>
        <dbReference type="ARBA" id="ARBA00023136"/>
    </source>
</evidence>
<dbReference type="InterPro" id="IPR005311">
    <property type="entry name" value="PBP_dimer"/>
</dbReference>
<keyword evidence="4" id="KW-1003">Cell membrane</keyword>
<comment type="similarity">
    <text evidence="3">Belongs to the transpeptidase family.</text>
</comment>
<comment type="caution">
    <text evidence="14">The sequence shown here is derived from an EMBL/GenBank/DDBJ whole genome shotgun (WGS) entry which is preliminary data.</text>
</comment>
<evidence type="ECO:0000256" key="7">
    <source>
        <dbReference type="ARBA" id="ARBA00022984"/>
    </source>
</evidence>
<keyword evidence="6" id="KW-0133">Cell shape</keyword>
<accession>A0ABV1IWP4</accession>
<keyword evidence="7" id="KW-0573">Peptidoglycan synthesis</keyword>
<dbReference type="EMBL" id="JBBNIN010000017">
    <property type="protein sequence ID" value="MEQ2711639.1"/>
    <property type="molecule type" value="Genomic_DNA"/>
</dbReference>
<keyword evidence="9 11" id="KW-0472">Membrane</keyword>